<dbReference type="GO" id="GO:0016887">
    <property type="term" value="F:ATP hydrolysis activity"/>
    <property type="evidence" value="ECO:0007669"/>
    <property type="project" value="RHEA"/>
</dbReference>
<feature type="region of interest" description="Disordered" evidence="2">
    <location>
        <begin position="1"/>
        <end position="23"/>
    </location>
</feature>
<dbReference type="InterPro" id="IPR025476">
    <property type="entry name" value="Helitron_helicase-like"/>
</dbReference>
<feature type="compositionally biased region" description="Polar residues" evidence="2">
    <location>
        <begin position="13"/>
        <end position="23"/>
    </location>
</feature>
<dbReference type="PANTHER" id="PTHR47642">
    <property type="entry name" value="ATP-DEPENDENT DNA HELICASE"/>
    <property type="match status" value="1"/>
</dbReference>
<dbReference type="Proteomes" id="UP000198287">
    <property type="component" value="Unassembled WGS sequence"/>
</dbReference>
<dbReference type="Gene3D" id="3.90.70.120">
    <property type="match status" value="1"/>
</dbReference>
<dbReference type="Pfam" id="PF20209">
    <property type="entry name" value="DUF6570"/>
    <property type="match status" value="1"/>
</dbReference>
<comment type="similarity">
    <text evidence="1">Belongs to the helicase family.</text>
</comment>
<dbReference type="GO" id="GO:0005524">
    <property type="term" value="F:ATP binding"/>
    <property type="evidence" value="ECO:0007669"/>
    <property type="project" value="UniProtKB-KW"/>
</dbReference>
<dbReference type="InterPro" id="IPR010285">
    <property type="entry name" value="DNA_helicase_pif1-like_DEAD"/>
</dbReference>
<dbReference type="GO" id="GO:0006281">
    <property type="term" value="P:DNA repair"/>
    <property type="evidence" value="ECO:0007669"/>
    <property type="project" value="UniProtKB-KW"/>
</dbReference>
<protein>
    <recommendedName>
        <fullName evidence="1">ATP-dependent DNA helicase</fullName>
        <ecNumber evidence="1">5.6.2.3</ecNumber>
    </recommendedName>
</protein>
<sequence length="1725" mass="195214">MPSKQFRRRKKQQAWNKSQSPSSSINVANIEFIEPLLDNNNRDSQLNDQPCQEIEEVEQPMDVDVGNVEIGRHYEETPEQILFMSNINQAADCRCRICDRTWYKKGIKRLTVTQVIYDRLADIGNKYDPIVKAQLLPFVSEIIDCCCRCHDNLKKGKVPATALVNNMFVPASPEVIVHLSEIECRMISRAKAFLKIFKLGRGRGQAALKGQVIHFAQSVEEVQEQLRLGPDNNYGTIIVTESVGNFPHPSIYEIRPRDVRDALNWLLRHNPSYSNVTIDQFRIDAIQLKDLIIQEEHQDTSPSPAINIRRRGHRIQTTFAAVAGKPWMSSLELSFCQSADIFADSAGKQCTAICAVAAAYAAVKPPGGWTVQDGDRIMTEGDHYYNQCRENLSASSRVVHNEHHLTADEIIGDVNNCYGKIVRVSLVDGGTVIYGAFDRFLHDAGPITTNSVAAAVSDFLNFPYTYGLLTAGAYTMGLIGSEEHIFYFDSHARSKQGHKSFARSGKGVILKLDRSNAASINHINSLVNKNCVAGTNSAVITITPLNLAILDDPQTNTDLPANDNPAPVPEPAAFGEEALEDCLLHPTDFVEPRLESIRLNRTAAPCIRVNDENHLEEKCFVKCFPHGQFGLDEERDQRLRLTTHAYFQNRVMSADSRFHRNDYLFYALSRSEESIIQSKINVCGNMKYQDSENDNAPAAENLHLYMSAIRGSRSYWKKYTGDIMAMISRLGTPTFFLTVSYDDMGSPDVLTAMWKACHEKNDPLPDKIEDLPFEVRRELLNSNPVAAARHFNLRTQELIKLLTTDVTIFGKPVVDYTFRVEFQDRGSPHLHSLIWVDNPPDFSSTEGIAFIDRNVSCRLEGTGMDDIVRRYQWHKDTTTCFKKGSECRFGFPRPLATKTTIKPDESSRGRGVILQRKKGEERINNYHPKLLGLLRCNMDIQVVIGVAGVAYYIAKYIGKNEPETLREDIRHTLQTLRDSRQPIRVQMQKVSRLLLSRRTVGSQEAAYRMVNIPMRLSSRGFVFIPTYLPGDRIRLLKKNAYLERDEVQFASNIIDKYCNRPDSLANLSLFEFASKYQPVQNYQHDDDDLDEGREQIQEERSVPVRQPPFYLKDRTLGMWKERGNFAIVKSPPFNSDSDHANFIYSHLLLYVPFANENFLVDGESVEEAYERNKADMRTTENFPLIRPDMEKLLEAAVLNAATFRETDAEIIFEGEDDFEHLPDVYNASNVLPAQENYSIPGLNETDFEIERSKMNEHQRQIYDMVNQHITDPSHGQFQLFISGAGGTGKSFLISLLSTLIRTKVGGPGLSSLILAAPTGVAALNINGQTLHRAFHLAVESGSVPRYAPLGAQMLQRMRDKFSEVEWIIMDEVSMISYEVFRQVSRRLGECYDNTDPFGGKNIIVVGDLFQLEPVNGHCIYDQPRQLGGEEHLWQKFAFCELTLNMRQGQDPILNICNNLREGQITSADLHKLRSREFNEETSSVDIKDKFKDAIRIYPTRNQAAVYNRRKTTNLRDDPNIKVYQIKARDTFFTGTKAGTRARLAYSHRDSNKCGGFLPSIELAVGSRIMVIRNSQNNRYLVNGSMGTVVGFNWDELARDQHHQGDLPSSIRVKFDDLRIAGTPDGIFDLKPADVVYTGKRNEEIQRCMLPIVLCWAVTVHKVQGVTVDQAVIYLGAEIFAHGQAYVALSRVRTLDGVAIVEMDDNKLKAKPTEKLVVEMARLRSL</sequence>
<dbReference type="Pfam" id="PF14214">
    <property type="entry name" value="Helitron_like_N"/>
    <property type="match status" value="1"/>
</dbReference>
<keyword evidence="1" id="KW-0378">Hydrolase</keyword>
<dbReference type="PANTHER" id="PTHR47642:SF5">
    <property type="entry name" value="ATP-DEPENDENT DNA HELICASE"/>
    <property type="match status" value="1"/>
</dbReference>
<feature type="compositionally biased region" description="Basic residues" evidence="2">
    <location>
        <begin position="1"/>
        <end position="12"/>
    </location>
</feature>
<evidence type="ECO:0000259" key="3">
    <source>
        <dbReference type="Pfam" id="PF05970"/>
    </source>
</evidence>
<feature type="domain" description="DNA helicase Pif1-like DEAD-box helicase" evidence="3">
    <location>
        <begin position="1254"/>
        <end position="1450"/>
    </location>
</feature>
<dbReference type="SUPFAM" id="SSF52540">
    <property type="entry name" value="P-loop containing nucleoside triphosphate hydrolases"/>
    <property type="match status" value="2"/>
</dbReference>
<dbReference type="Pfam" id="PF05970">
    <property type="entry name" value="PIF1"/>
    <property type="match status" value="1"/>
</dbReference>
<evidence type="ECO:0000256" key="1">
    <source>
        <dbReference type="RuleBase" id="RU363044"/>
    </source>
</evidence>
<reference evidence="6 7" key="1">
    <citation type="submission" date="2015-12" db="EMBL/GenBank/DDBJ databases">
        <title>The genome of Folsomia candida.</title>
        <authorList>
            <person name="Faddeeva A."/>
            <person name="Derks M.F."/>
            <person name="Anvar Y."/>
            <person name="Smit S."/>
            <person name="Van Straalen N."/>
            <person name="Roelofs D."/>
        </authorList>
    </citation>
    <scope>NUCLEOTIDE SEQUENCE [LARGE SCALE GENOMIC DNA]</scope>
    <source>
        <strain evidence="6 7">VU population</strain>
        <tissue evidence="6">Whole body</tissue>
    </source>
</reference>
<keyword evidence="1" id="KW-0547">Nucleotide-binding</keyword>
<gene>
    <name evidence="6" type="ORF">Fcan01_10078</name>
</gene>
<evidence type="ECO:0000259" key="5">
    <source>
        <dbReference type="Pfam" id="PF20209"/>
    </source>
</evidence>
<organism evidence="6 7">
    <name type="scientific">Folsomia candida</name>
    <name type="common">Springtail</name>
    <dbReference type="NCBI Taxonomy" id="158441"/>
    <lineage>
        <taxon>Eukaryota</taxon>
        <taxon>Metazoa</taxon>
        <taxon>Ecdysozoa</taxon>
        <taxon>Arthropoda</taxon>
        <taxon>Hexapoda</taxon>
        <taxon>Collembola</taxon>
        <taxon>Entomobryomorpha</taxon>
        <taxon>Isotomoidea</taxon>
        <taxon>Isotomidae</taxon>
        <taxon>Proisotominae</taxon>
        <taxon>Folsomia</taxon>
    </lineage>
</organism>
<dbReference type="STRING" id="158441.A0A226E818"/>
<dbReference type="GO" id="GO:0043139">
    <property type="term" value="F:5'-3' DNA helicase activity"/>
    <property type="evidence" value="ECO:0007669"/>
    <property type="project" value="UniProtKB-EC"/>
</dbReference>
<dbReference type="Gene3D" id="3.40.50.300">
    <property type="entry name" value="P-loop containing nucleotide triphosphate hydrolases"/>
    <property type="match status" value="1"/>
</dbReference>
<evidence type="ECO:0000256" key="2">
    <source>
        <dbReference type="SAM" id="MobiDB-lite"/>
    </source>
</evidence>
<evidence type="ECO:0000259" key="4">
    <source>
        <dbReference type="Pfam" id="PF14214"/>
    </source>
</evidence>
<comment type="caution">
    <text evidence="6">The sequence shown here is derived from an EMBL/GenBank/DDBJ whole genome shotgun (WGS) entry which is preliminary data.</text>
</comment>
<comment type="cofactor">
    <cofactor evidence="1">
        <name>Mg(2+)</name>
        <dbReference type="ChEBI" id="CHEBI:18420"/>
    </cofactor>
</comment>
<dbReference type="CDD" id="cd18809">
    <property type="entry name" value="SF1_C_RecD"/>
    <property type="match status" value="1"/>
</dbReference>
<keyword evidence="1" id="KW-0227">DNA damage</keyword>
<dbReference type="InterPro" id="IPR051055">
    <property type="entry name" value="PIF1_helicase"/>
</dbReference>
<evidence type="ECO:0000313" key="7">
    <source>
        <dbReference type="Proteomes" id="UP000198287"/>
    </source>
</evidence>
<feature type="domain" description="Helitron helicase-like" evidence="4">
    <location>
        <begin position="636"/>
        <end position="834"/>
    </location>
</feature>
<keyword evidence="7" id="KW-1185">Reference proteome</keyword>
<comment type="catalytic activity">
    <reaction evidence="1">
        <text>ATP + H2O = ADP + phosphate + H(+)</text>
        <dbReference type="Rhea" id="RHEA:13065"/>
        <dbReference type="ChEBI" id="CHEBI:15377"/>
        <dbReference type="ChEBI" id="CHEBI:15378"/>
        <dbReference type="ChEBI" id="CHEBI:30616"/>
        <dbReference type="ChEBI" id="CHEBI:43474"/>
        <dbReference type="ChEBI" id="CHEBI:456216"/>
        <dbReference type="EC" id="5.6.2.3"/>
    </reaction>
</comment>
<dbReference type="EMBL" id="LNIX01000005">
    <property type="protein sequence ID" value="OXA53599.1"/>
    <property type="molecule type" value="Genomic_DNA"/>
</dbReference>
<name>A0A226E818_FOLCA</name>
<accession>A0A226E818</accession>
<evidence type="ECO:0000313" key="6">
    <source>
        <dbReference type="EMBL" id="OXA53599.1"/>
    </source>
</evidence>
<dbReference type="GO" id="GO:0006310">
    <property type="term" value="P:DNA recombination"/>
    <property type="evidence" value="ECO:0007669"/>
    <property type="project" value="UniProtKB-KW"/>
</dbReference>
<dbReference type="InterPro" id="IPR046700">
    <property type="entry name" value="DUF6570"/>
</dbReference>
<keyword evidence="1" id="KW-0067">ATP-binding</keyword>
<keyword evidence="1" id="KW-0234">DNA repair</keyword>
<dbReference type="GO" id="GO:0000723">
    <property type="term" value="P:telomere maintenance"/>
    <property type="evidence" value="ECO:0007669"/>
    <property type="project" value="InterPro"/>
</dbReference>
<dbReference type="InterPro" id="IPR027417">
    <property type="entry name" value="P-loop_NTPase"/>
</dbReference>
<keyword evidence="1" id="KW-0233">DNA recombination</keyword>
<dbReference type="OrthoDB" id="416437at2759"/>
<keyword evidence="1 6" id="KW-0347">Helicase</keyword>
<feature type="domain" description="DUF6570" evidence="5">
    <location>
        <begin position="155"/>
        <end position="283"/>
    </location>
</feature>
<proteinExistence type="inferred from homology"/>
<dbReference type="EC" id="5.6.2.3" evidence="1"/>